<dbReference type="STRING" id="63057.A0A2P5ER78"/>
<dbReference type="InParanoid" id="A0A2P5ER78"/>
<accession>A0A2P5ER78</accession>
<comment type="caution">
    <text evidence="2">The sequence shown here is derived from an EMBL/GenBank/DDBJ whole genome shotgun (WGS) entry which is preliminary data.</text>
</comment>
<organism evidence="2 3">
    <name type="scientific">Trema orientale</name>
    <name type="common">Charcoal tree</name>
    <name type="synonym">Celtis orientalis</name>
    <dbReference type="NCBI Taxonomy" id="63057"/>
    <lineage>
        <taxon>Eukaryota</taxon>
        <taxon>Viridiplantae</taxon>
        <taxon>Streptophyta</taxon>
        <taxon>Embryophyta</taxon>
        <taxon>Tracheophyta</taxon>
        <taxon>Spermatophyta</taxon>
        <taxon>Magnoliopsida</taxon>
        <taxon>eudicotyledons</taxon>
        <taxon>Gunneridae</taxon>
        <taxon>Pentapetalae</taxon>
        <taxon>rosids</taxon>
        <taxon>fabids</taxon>
        <taxon>Rosales</taxon>
        <taxon>Cannabaceae</taxon>
        <taxon>Trema</taxon>
    </lineage>
</organism>
<feature type="region of interest" description="Disordered" evidence="1">
    <location>
        <begin position="54"/>
        <end position="78"/>
    </location>
</feature>
<keyword evidence="3" id="KW-1185">Reference proteome</keyword>
<dbReference type="Proteomes" id="UP000237000">
    <property type="component" value="Unassembled WGS sequence"/>
</dbReference>
<reference evidence="3" key="1">
    <citation type="submission" date="2016-06" db="EMBL/GenBank/DDBJ databases">
        <title>Parallel loss of symbiosis genes in relatives of nitrogen-fixing non-legume Parasponia.</title>
        <authorList>
            <person name="Van Velzen R."/>
            <person name="Holmer R."/>
            <person name="Bu F."/>
            <person name="Rutten L."/>
            <person name="Van Zeijl A."/>
            <person name="Liu W."/>
            <person name="Santuari L."/>
            <person name="Cao Q."/>
            <person name="Sharma T."/>
            <person name="Shen D."/>
            <person name="Roswanjaya Y."/>
            <person name="Wardhani T."/>
            <person name="Kalhor M.S."/>
            <person name="Jansen J."/>
            <person name="Van den Hoogen J."/>
            <person name="Gungor B."/>
            <person name="Hartog M."/>
            <person name="Hontelez J."/>
            <person name="Verver J."/>
            <person name="Yang W.-C."/>
            <person name="Schijlen E."/>
            <person name="Repin R."/>
            <person name="Schilthuizen M."/>
            <person name="Schranz E."/>
            <person name="Heidstra R."/>
            <person name="Miyata K."/>
            <person name="Fedorova E."/>
            <person name="Kohlen W."/>
            <person name="Bisseling T."/>
            <person name="Smit S."/>
            <person name="Geurts R."/>
        </authorList>
    </citation>
    <scope>NUCLEOTIDE SEQUENCE [LARGE SCALE GENOMIC DNA]</scope>
    <source>
        <strain evidence="3">cv. RG33-2</strain>
    </source>
</reference>
<dbReference type="PANTHER" id="PTHR46158:SF2">
    <property type="entry name" value="OS02G0165000 PROTEIN"/>
    <property type="match status" value="1"/>
</dbReference>
<proteinExistence type="predicted"/>
<feature type="compositionally biased region" description="Low complexity" evidence="1">
    <location>
        <begin position="293"/>
        <end position="305"/>
    </location>
</feature>
<feature type="compositionally biased region" description="Polar residues" evidence="1">
    <location>
        <begin position="328"/>
        <end position="337"/>
    </location>
</feature>
<dbReference type="AlphaFoldDB" id="A0A2P5ER78"/>
<dbReference type="EMBL" id="JXTC01000110">
    <property type="protein sequence ID" value="PON88022.1"/>
    <property type="molecule type" value="Genomic_DNA"/>
</dbReference>
<sequence>RIRIRIRKCIQEEKCEETSLVQQSRRPNLTTLQIPARSLETSFSAFTITDISSVPSPASTRAGLPPRPNSAKVKSSMKSLFPQRSLKVKNLPQDAERTVLIIPDTPPSDGSRERPTTSRSFSLNKVFFSSSAKVTNSLPVTPMANSGPEPVHDRHLENRSEFSTIEIKHHMTRSLSVPVNVKARSLNRIDSGGMIRVISASPRPATVNGISQNDAHATELNVNPILSVLLSSFTGFGIAISTNTLLVEYLRWRTSRQLRSTRQQIDFALQQQQQQRHLHQQRQQQEQHHHHQPQQLIEDLQQQQEHQQENQEHHHQPLEDPNAGPLYSSRQQVILTT</sequence>
<name>A0A2P5ER78_TREOI</name>
<dbReference type="PANTHER" id="PTHR46158">
    <property type="entry name" value="OS02G0165000 PROTEIN"/>
    <property type="match status" value="1"/>
</dbReference>
<feature type="non-terminal residue" evidence="2">
    <location>
        <position position="1"/>
    </location>
</feature>
<evidence type="ECO:0000256" key="1">
    <source>
        <dbReference type="SAM" id="MobiDB-lite"/>
    </source>
</evidence>
<protein>
    <submittedName>
        <fullName evidence="2">Uncharacterized protein</fullName>
    </submittedName>
</protein>
<evidence type="ECO:0000313" key="2">
    <source>
        <dbReference type="EMBL" id="PON88022.1"/>
    </source>
</evidence>
<feature type="compositionally biased region" description="Basic and acidic residues" evidence="1">
    <location>
        <begin position="306"/>
        <end position="318"/>
    </location>
</feature>
<evidence type="ECO:0000313" key="3">
    <source>
        <dbReference type="Proteomes" id="UP000237000"/>
    </source>
</evidence>
<dbReference type="OrthoDB" id="435038at2759"/>
<feature type="region of interest" description="Disordered" evidence="1">
    <location>
        <begin position="270"/>
        <end position="337"/>
    </location>
</feature>
<gene>
    <name evidence="2" type="ORF">TorRG33x02_162240</name>
</gene>